<dbReference type="Gene3D" id="3.30.2410.10">
    <property type="entry name" value="Hect, E3 ligase catalytic domain"/>
    <property type="match status" value="1"/>
</dbReference>
<feature type="active site" description="Glycyl thioester intermediate" evidence="6">
    <location>
        <position position="1845"/>
    </location>
</feature>
<dbReference type="GO" id="GO:0000209">
    <property type="term" value="P:protein polyubiquitination"/>
    <property type="evidence" value="ECO:0007669"/>
    <property type="project" value="TreeGrafter"/>
</dbReference>
<feature type="compositionally biased region" description="Acidic residues" evidence="7">
    <location>
        <begin position="283"/>
        <end position="303"/>
    </location>
</feature>
<evidence type="ECO:0000259" key="8">
    <source>
        <dbReference type="PROSITE" id="PS50237"/>
    </source>
</evidence>
<dbReference type="PANTHER" id="PTHR45670">
    <property type="entry name" value="E3 UBIQUITIN-PROTEIN LIGASE TRIP12"/>
    <property type="match status" value="1"/>
</dbReference>
<evidence type="ECO:0000256" key="3">
    <source>
        <dbReference type="ARBA" id="ARBA00012485"/>
    </source>
</evidence>
<feature type="region of interest" description="Disordered" evidence="7">
    <location>
        <begin position="1205"/>
        <end position="1284"/>
    </location>
</feature>
<protein>
    <recommendedName>
        <fullName evidence="3">HECT-type E3 ubiquitin transferase</fullName>
        <ecNumber evidence="3">2.3.2.26</ecNumber>
    </recommendedName>
</protein>
<feature type="compositionally biased region" description="Acidic residues" evidence="7">
    <location>
        <begin position="327"/>
        <end position="345"/>
    </location>
</feature>
<name>A0A1X2HU23_SYNRA</name>
<dbReference type="Pfam" id="PF00632">
    <property type="entry name" value="HECT"/>
    <property type="match status" value="1"/>
</dbReference>
<keyword evidence="10" id="KW-1185">Reference proteome</keyword>
<organism evidence="9 10">
    <name type="scientific">Syncephalastrum racemosum</name>
    <name type="common">Filamentous fungus</name>
    <dbReference type="NCBI Taxonomy" id="13706"/>
    <lineage>
        <taxon>Eukaryota</taxon>
        <taxon>Fungi</taxon>
        <taxon>Fungi incertae sedis</taxon>
        <taxon>Mucoromycota</taxon>
        <taxon>Mucoromycotina</taxon>
        <taxon>Mucoromycetes</taxon>
        <taxon>Mucorales</taxon>
        <taxon>Syncephalastraceae</taxon>
        <taxon>Syncephalastrum</taxon>
    </lineage>
</organism>
<feature type="compositionally biased region" description="Acidic residues" evidence="7">
    <location>
        <begin position="1214"/>
        <end position="1230"/>
    </location>
</feature>
<comment type="similarity">
    <text evidence="2">Belongs to the UPL family. K-HECT subfamily.</text>
</comment>
<evidence type="ECO:0000256" key="2">
    <source>
        <dbReference type="ARBA" id="ARBA00006331"/>
    </source>
</evidence>
<dbReference type="Gene3D" id="3.30.2160.10">
    <property type="entry name" value="Hect, E3 ligase catalytic domain"/>
    <property type="match status" value="1"/>
</dbReference>
<dbReference type="GO" id="GO:0061630">
    <property type="term" value="F:ubiquitin protein ligase activity"/>
    <property type="evidence" value="ECO:0007669"/>
    <property type="project" value="UniProtKB-EC"/>
</dbReference>
<evidence type="ECO:0000256" key="4">
    <source>
        <dbReference type="ARBA" id="ARBA00022679"/>
    </source>
</evidence>
<dbReference type="FunCoup" id="A0A1X2HU23">
    <property type="interactions" value="700"/>
</dbReference>
<dbReference type="CDD" id="cd00078">
    <property type="entry name" value="HECTc"/>
    <property type="match status" value="1"/>
</dbReference>
<dbReference type="InterPro" id="IPR016024">
    <property type="entry name" value="ARM-type_fold"/>
</dbReference>
<evidence type="ECO:0000256" key="5">
    <source>
        <dbReference type="ARBA" id="ARBA00022786"/>
    </source>
</evidence>
<feature type="compositionally biased region" description="Polar residues" evidence="7">
    <location>
        <begin position="1"/>
        <end position="22"/>
    </location>
</feature>
<feature type="compositionally biased region" description="Polar residues" evidence="7">
    <location>
        <begin position="146"/>
        <end position="160"/>
    </location>
</feature>
<evidence type="ECO:0000256" key="7">
    <source>
        <dbReference type="SAM" id="MobiDB-lite"/>
    </source>
</evidence>
<evidence type="ECO:0000313" key="9">
    <source>
        <dbReference type="EMBL" id="ORZ03059.1"/>
    </source>
</evidence>
<evidence type="ECO:0000256" key="1">
    <source>
        <dbReference type="ARBA" id="ARBA00000885"/>
    </source>
</evidence>
<dbReference type="EC" id="2.3.2.26" evidence="3"/>
<feature type="compositionally biased region" description="Basic and acidic residues" evidence="7">
    <location>
        <begin position="169"/>
        <end position="180"/>
    </location>
</feature>
<dbReference type="InterPro" id="IPR057948">
    <property type="entry name" value="TPR_TRIP12_N"/>
</dbReference>
<reference evidence="9 10" key="1">
    <citation type="submission" date="2016-07" db="EMBL/GenBank/DDBJ databases">
        <title>Pervasive Adenine N6-methylation of Active Genes in Fungi.</title>
        <authorList>
            <consortium name="DOE Joint Genome Institute"/>
            <person name="Mondo S.J."/>
            <person name="Dannebaum R.O."/>
            <person name="Kuo R.C."/>
            <person name="Labutti K."/>
            <person name="Haridas S."/>
            <person name="Kuo A."/>
            <person name="Salamov A."/>
            <person name="Ahrendt S.R."/>
            <person name="Lipzen A."/>
            <person name="Sullivan W."/>
            <person name="Andreopoulos W.B."/>
            <person name="Clum A."/>
            <person name="Lindquist E."/>
            <person name="Daum C."/>
            <person name="Ramamoorthy G.K."/>
            <person name="Gryganskyi A."/>
            <person name="Culley D."/>
            <person name="Magnuson J.K."/>
            <person name="James T.Y."/>
            <person name="O'Malley M.A."/>
            <person name="Stajich J.E."/>
            <person name="Spatafora J.W."/>
            <person name="Visel A."/>
            <person name="Grigoriev I.V."/>
        </authorList>
    </citation>
    <scope>NUCLEOTIDE SEQUENCE [LARGE SCALE GENOMIC DNA]</scope>
    <source>
        <strain evidence="9 10">NRRL 2496</strain>
    </source>
</reference>
<feature type="domain" description="HECT" evidence="8">
    <location>
        <begin position="1508"/>
        <end position="1878"/>
    </location>
</feature>
<dbReference type="PROSITE" id="PS50237">
    <property type="entry name" value="HECT"/>
    <property type="match status" value="1"/>
</dbReference>
<feature type="compositionally biased region" description="Polar residues" evidence="7">
    <location>
        <begin position="74"/>
        <end position="88"/>
    </location>
</feature>
<dbReference type="Gene3D" id="1.25.10.10">
    <property type="entry name" value="Leucine-rich Repeat Variant"/>
    <property type="match status" value="1"/>
</dbReference>
<dbReference type="Gene3D" id="3.90.1750.10">
    <property type="entry name" value="Hect, E3 ligase catalytic domains"/>
    <property type="match status" value="1"/>
</dbReference>
<dbReference type="OrthoDB" id="423283at2759"/>
<dbReference type="GO" id="GO:0043161">
    <property type="term" value="P:proteasome-mediated ubiquitin-dependent protein catabolic process"/>
    <property type="evidence" value="ECO:0007669"/>
    <property type="project" value="TreeGrafter"/>
</dbReference>
<dbReference type="InterPro" id="IPR035983">
    <property type="entry name" value="Hect_E3_ubiquitin_ligase"/>
</dbReference>
<feature type="compositionally biased region" description="Acidic residues" evidence="7">
    <location>
        <begin position="310"/>
        <end position="319"/>
    </location>
</feature>
<comment type="caution">
    <text evidence="9">The sequence shown here is derived from an EMBL/GenBank/DDBJ whole genome shotgun (WGS) entry which is preliminary data.</text>
</comment>
<feature type="compositionally biased region" description="Low complexity" evidence="7">
    <location>
        <begin position="187"/>
        <end position="202"/>
    </location>
</feature>
<proteinExistence type="inferred from homology"/>
<dbReference type="Proteomes" id="UP000242180">
    <property type="component" value="Unassembled WGS sequence"/>
</dbReference>
<feature type="compositionally biased region" description="Basic and acidic residues" evidence="7">
    <location>
        <begin position="908"/>
        <end position="918"/>
    </location>
</feature>
<accession>A0A1X2HU23</accession>
<dbReference type="SMART" id="SM00119">
    <property type="entry name" value="HECTc"/>
    <property type="match status" value="1"/>
</dbReference>
<evidence type="ECO:0000313" key="10">
    <source>
        <dbReference type="Proteomes" id="UP000242180"/>
    </source>
</evidence>
<feature type="compositionally biased region" description="Polar residues" evidence="7">
    <location>
        <begin position="928"/>
        <end position="941"/>
    </location>
</feature>
<feature type="compositionally biased region" description="Polar residues" evidence="7">
    <location>
        <begin position="887"/>
        <end position="907"/>
    </location>
</feature>
<dbReference type="PANTHER" id="PTHR45670:SF1">
    <property type="entry name" value="E3 UBIQUITIN-PROTEIN LIGASE HECTD1"/>
    <property type="match status" value="1"/>
</dbReference>
<evidence type="ECO:0000256" key="6">
    <source>
        <dbReference type="PROSITE-ProRule" id="PRU00104"/>
    </source>
</evidence>
<dbReference type="InParanoid" id="A0A1X2HU23"/>
<dbReference type="Pfam" id="PF25579">
    <property type="entry name" value="TPR_TRIP12_N"/>
    <property type="match status" value="1"/>
</dbReference>
<feature type="compositionally biased region" description="Basic residues" evidence="7">
    <location>
        <begin position="226"/>
        <end position="235"/>
    </location>
</feature>
<feature type="region of interest" description="Disordered" evidence="7">
    <location>
        <begin position="1"/>
        <end position="345"/>
    </location>
</feature>
<dbReference type="InterPro" id="IPR000569">
    <property type="entry name" value="HECT_dom"/>
</dbReference>
<dbReference type="SUPFAM" id="SSF48371">
    <property type="entry name" value="ARM repeat"/>
    <property type="match status" value="1"/>
</dbReference>
<dbReference type="OMA" id="AEPLSQF"/>
<feature type="compositionally biased region" description="Basic and acidic residues" evidence="7">
    <location>
        <begin position="1267"/>
        <end position="1276"/>
    </location>
</feature>
<dbReference type="GO" id="GO:0016607">
    <property type="term" value="C:nuclear speck"/>
    <property type="evidence" value="ECO:0007669"/>
    <property type="project" value="TreeGrafter"/>
</dbReference>
<feature type="compositionally biased region" description="Acidic residues" evidence="7">
    <location>
        <begin position="1241"/>
        <end position="1262"/>
    </location>
</feature>
<dbReference type="SUPFAM" id="SSF56204">
    <property type="entry name" value="Hect, E3 ligase catalytic domain"/>
    <property type="match status" value="1"/>
</dbReference>
<gene>
    <name evidence="9" type="ORF">BCR43DRAFT_450211</name>
</gene>
<dbReference type="EMBL" id="MCGN01000001">
    <property type="protein sequence ID" value="ORZ03059.1"/>
    <property type="molecule type" value="Genomic_DNA"/>
</dbReference>
<dbReference type="InterPro" id="IPR045322">
    <property type="entry name" value="HECTD1/TRIP12-like"/>
</dbReference>
<dbReference type="InterPro" id="IPR011989">
    <property type="entry name" value="ARM-like"/>
</dbReference>
<keyword evidence="5 6" id="KW-0833">Ubl conjugation pathway</keyword>
<keyword evidence="4" id="KW-0808">Transferase</keyword>
<sequence length="1878" mass="210213">MELSSTQNNNNNHQSTRCSPSPGSRAPNLTYTSASPSSTTDTTDINTSRATISADSTETPGAKRYSLRRRNLDPSAQQQSEAGASTGAQKLKRTPQRNRSTPITTRKRKQSSEPTTSKRQRSASATTKTSAKTKAKSKTTTKATKVNPSRTAAKITSQSRGKPKKTCPRRMDQPDTDKTRPSAFADTSSTTTPEQTTTTATTKGGSKPKSRQQDPMSAKADDRSTSSKKKGKGKAIKPSDSAATDLTRDRKFPSRRLKKQADPEDLPDNEYLSSHLSYADHFNDDDEEDDNENEDADIDEDTLPEGRLDFDDEDEDEDERYEHAEDWAQDDYGEEDEDEDEDEDGLHDDIDEAEEELERVRQHLGLQMQSTFGGMMSDMKARLRTILTSLQNDDPTMQLIALQELAEILSVSNEDNLQGIFHSEVFIKELVRIMKGPADLFAGGAGGDMADDMMLALAMSEGLSGGNPELTLLACRCISNLVDAMPTSVTHIVYHGAIGVLCQKLKSIEYIDLAEQALSALEKVASQLPRQVVQEGGLSATLMYFDFFSIHSQRTALRTASNCLRGVDVDSFPQVLEATPTLLNTTLYPDRTVVELTCLCWVRIAEAYRNNREQLEKVISVEVLQKLMTLIPVPGNTSAVRQSTFQDIVRTFHVVARGSSTLATELLQLNVVDHLYRVLTGAALPSDAQIESAKYSHISLDNKFRDMVNHIVRVVVDVLPSLPKGDMFSMRRFREVNPAAGRPPGARAQVDASRDKRVELLETNKKLLQRMDYLLIPVLIEVYSSTVAFRVRQLVTHSLVKLVHFSDAETLQKVLKDVPLSSFLAGVLAQREYAHLVTDALFVSEMLLKKLPEVYHFLFKREGVMHEVETIASMPASEETETRPSDANETGDASQETIESMASGTGSSHRDEQSATEKSEDEDDRTKASGSSDTELSSSPRRNGGGADQSPSSAIRRRLLERSELHALLRSRFALGQPHRSAPEEGIGRGNTRQHIVQLAKTIARSYQQQSLEYAHEHGSQLVEVKKFAESLKAYRENAYTAEQDLIGLRDYLQASDMGISSFELMNSGLLDALVTYLTEDDEGDTTIPSLEVRRALFRREFMQQVKPDHDVSKTSPAHILVLRLQELLSRFESFEVVTPLESSSLGDHFRNPTSMLAKQLRLRLSGEGDLIPREYSQLMVSTHAVATFKVLEEYLLTKIGDYTGSSTERATEDTDSDDDSEGDEEDDQEQANSQNRDMMDVDDEEAKASQEDTEMQTEEAEGTSRSQEESTKDAIGKGPGDWHIQFSLNGTPIANDTTVYGAVHQYEMRTNQQRSPAHNIWIMSYPVTYKRVWIPKDSSTSDNARRSTRQLDNLQRPSSLESASVCSRVLDLLSALAKICDIGDPNCPIPAADFMNRKLAAKMNRQLEEPLIVASSCLPDWTYWVMREAPFLFPFETRYLFIQSTSFGYSRLIAHWQSLQMRNTNQRDEHQGQSQQPLLGRMERQKVRIARSEMLESAVKVLNLFGKSQSVLEIEYQDEEGTGLGPTLEFYAATSKEFCRKSLNMWRNDNADPNSPYVSTTFGLFPRPMANQATKSNAKIIKLFRSLGQFLAKAMLDFRIVDIPFNPAFFKVVLDHDTPDHALVMQIDPVLGASIAKLQAYADKKREIYDRTDMSGEEKTSAIKQIEVNGIKIDDLCLDFTLPGQPEIELKKFGSDIPVTIQNVEEYIDRLIDMIAGSGIEQQINAFREGFNELFAIDDLKILTYTELVALFGVSVEDWTYEHLADTIKADHGYNMESRSIKHLLTILSQMTEQERREFLQFTTGSPRLPIGGWKAMRPIFTVVCKTSEAPLSADDYLPSVMTCANYLKMPDYSTMEVMKERLLTSMREGKNSFLLS</sequence>
<feature type="region of interest" description="Disordered" evidence="7">
    <location>
        <begin position="872"/>
        <end position="954"/>
    </location>
</feature>
<dbReference type="STRING" id="13706.A0A1X2HU23"/>
<feature type="compositionally biased region" description="Low complexity" evidence="7">
    <location>
        <begin position="30"/>
        <end position="51"/>
    </location>
</feature>
<comment type="catalytic activity">
    <reaction evidence="1">
        <text>S-ubiquitinyl-[E2 ubiquitin-conjugating enzyme]-L-cysteine + [acceptor protein]-L-lysine = [E2 ubiquitin-conjugating enzyme]-L-cysteine + N(6)-ubiquitinyl-[acceptor protein]-L-lysine.</text>
        <dbReference type="EC" id="2.3.2.26"/>
    </reaction>
</comment>